<keyword evidence="1" id="KW-0472">Membrane</keyword>
<evidence type="ECO:0008006" key="4">
    <source>
        <dbReference type="Google" id="ProtNLM"/>
    </source>
</evidence>
<evidence type="ECO:0000256" key="1">
    <source>
        <dbReference type="SAM" id="Phobius"/>
    </source>
</evidence>
<dbReference type="EMBL" id="BKAL01000003">
    <property type="protein sequence ID" value="GEP68630.1"/>
    <property type="molecule type" value="Genomic_DNA"/>
</dbReference>
<evidence type="ECO:0000313" key="2">
    <source>
        <dbReference type="EMBL" id="GEP68630.1"/>
    </source>
</evidence>
<dbReference type="Proteomes" id="UP000321798">
    <property type="component" value="Unassembled WGS sequence"/>
</dbReference>
<reference evidence="2 3" key="1">
    <citation type="submission" date="2019-07" db="EMBL/GenBank/DDBJ databases">
        <title>Whole genome shotgun sequence of Cellulomonas soli NBRC 109434.</title>
        <authorList>
            <person name="Hosoyama A."/>
            <person name="Uohara A."/>
            <person name="Ohji S."/>
            <person name="Ichikawa N."/>
        </authorList>
    </citation>
    <scope>NUCLEOTIDE SEQUENCE [LARGE SCALE GENOMIC DNA]</scope>
    <source>
        <strain evidence="2 3">NBRC 109434</strain>
    </source>
</reference>
<dbReference type="Pfam" id="PF02325">
    <property type="entry name" value="CCB3_YggT"/>
    <property type="match status" value="1"/>
</dbReference>
<sequence>MRLVASLLQLVVGAFFLLLLVRLVIDWVQVFAREWKPTGVVLVIAEVAYSVTDPPLRALRRVLPPLGIGQVRVDLAFMVLFLGCTILMSVLGALARA</sequence>
<protein>
    <recommendedName>
        <fullName evidence="4">YggT family protein</fullName>
    </recommendedName>
</protein>
<accession>A0A512PBN6</accession>
<organism evidence="2 3">
    <name type="scientific">Cellulomonas soli</name>
    <dbReference type="NCBI Taxonomy" id="931535"/>
    <lineage>
        <taxon>Bacteria</taxon>
        <taxon>Bacillati</taxon>
        <taxon>Actinomycetota</taxon>
        <taxon>Actinomycetes</taxon>
        <taxon>Micrococcales</taxon>
        <taxon>Cellulomonadaceae</taxon>
        <taxon>Cellulomonas</taxon>
    </lineage>
</organism>
<dbReference type="GO" id="GO:0016020">
    <property type="term" value="C:membrane"/>
    <property type="evidence" value="ECO:0007669"/>
    <property type="project" value="InterPro"/>
</dbReference>
<dbReference type="AlphaFoldDB" id="A0A512PBN6"/>
<name>A0A512PBN6_9CELL</name>
<dbReference type="InterPro" id="IPR003425">
    <property type="entry name" value="CCB3/YggT"/>
</dbReference>
<keyword evidence="1" id="KW-0812">Transmembrane</keyword>
<comment type="caution">
    <text evidence="2">The sequence shown here is derived from an EMBL/GenBank/DDBJ whole genome shotgun (WGS) entry which is preliminary data.</text>
</comment>
<feature type="transmembrane region" description="Helical" evidence="1">
    <location>
        <begin position="75"/>
        <end position="95"/>
    </location>
</feature>
<evidence type="ECO:0000313" key="3">
    <source>
        <dbReference type="Proteomes" id="UP000321798"/>
    </source>
</evidence>
<gene>
    <name evidence="2" type="ORF">CSO01_13450</name>
</gene>
<keyword evidence="1" id="KW-1133">Transmembrane helix</keyword>
<dbReference type="RefSeq" id="WP_146952354.1">
    <property type="nucleotide sequence ID" value="NZ_BAABBJ010000009.1"/>
</dbReference>
<keyword evidence="3" id="KW-1185">Reference proteome</keyword>
<dbReference type="OrthoDB" id="3216131at2"/>
<proteinExistence type="predicted"/>